<dbReference type="STRING" id="51511.ENSCSAVP00000001484"/>
<evidence type="ECO:0000256" key="10">
    <source>
        <dbReference type="ARBA" id="ARBA00023004"/>
    </source>
</evidence>
<evidence type="ECO:0000256" key="8">
    <source>
        <dbReference type="ARBA" id="ARBA00022848"/>
    </source>
</evidence>
<evidence type="ECO:0000256" key="6">
    <source>
        <dbReference type="ARBA" id="ARBA00022723"/>
    </source>
</evidence>
<dbReference type="OMA" id="ICPAYEL"/>
<dbReference type="HOGENOM" id="CLU_001570_22_0_1"/>
<sequence>RFRNMIKIYIHSISAVYQGYVFVSCCILFFIIYRGSKERRLRLPPGPSFLYIMVALPRLIQNPERTIRHWCAQYGPLVTVRLFNRNIVYLNTQETIKAAFLKHKLAGRPQLFFFSQLTEGFGLSTRDYSDDFKVIKRFGMQVLKMTNFEDLAVFEARQCMEHLRRNTGKPCDLKTYIYNFTGNIISKTLFNTRFEYDDCEFRKVLLASERSLGIPEHSNAIKALLLFGWLRFIPPFTKVNKDFLKNQSSVLQFIEQHIQDHRIKFDSDKLSDFIDEYLYEQRLKGEKSISFEDKQLVMYLRDLFAAGIETTSNTIQWAILALLYYPEYAELIYGEIYKAFGSTGVPSMKDRGKLPLTCAFIQEIMRFRTLAPSGAPHRAVERTELNGYDIPPGTIVLANLWALHNDPQIWPEPQNFDPQRHIDIDGNFVPSHNILPFSVGSRYCMGEKIAKTEIFIFLVSFLQNFTVHRDPSFQWPREMEEVVMSALCCPHRYRVVLHNRN</sequence>
<evidence type="ECO:0000256" key="5">
    <source>
        <dbReference type="ARBA" id="ARBA00022617"/>
    </source>
</evidence>
<dbReference type="GeneTree" id="ENSGT00940000160689"/>
<dbReference type="PANTHER" id="PTHR24300:SF397">
    <property type="entry name" value="CYTOCHROME P450 2U1"/>
    <property type="match status" value="1"/>
</dbReference>
<dbReference type="InterPro" id="IPR036396">
    <property type="entry name" value="Cyt_P450_sf"/>
</dbReference>
<dbReference type="GO" id="GO:0005789">
    <property type="term" value="C:endoplasmic reticulum membrane"/>
    <property type="evidence" value="ECO:0007669"/>
    <property type="project" value="UniProtKB-SubCell"/>
</dbReference>
<keyword evidence="11 14" id="KW-0503">Monooxygenase</keyword>
<name>H2Y836_CIOSA</name>
<reference evidence="16" key="2">
    <citation type="submission" date="2025-08" db="UniProtKB">
        <authorList>
            <consortium name="Ensembl"/>
        </authorList>
    </citation>
    <scope>IDENTIFICATION</scope>
</reference>
<dbReference type="Gene3D" id="1.10.630.10">
    <property type="entry name" value="Cytochrome P450"/>
    <property type="match status" value="1"/>
</dbReference>
<evidence type="ECO:0000256" key="13">
    <source>
        <dbReference type="PIRSR" id="PIRSR602401-1"/>
    </source>
</evidence>
<evidence type="ECO:0000256" key="9">
    <source>
        <dbReference type="ARBA" id="ARBA00023002"/>
    </source>
</evidence>
<evidence type="ECO:0000256" key="7">
    <source>
        <dbReference type="ARBA" id="ARBA00022824"/>
    </source>
</evidence>
<keyword evidence="7" id="KW-0256">Endoplasmic reticulum</keyword>
<dbReference type="GO" id="GO:0006805">
    <property type="term" value="P:xenobiotic metabolic process"/>
    <property type="evidence" value="ECO:0007669"/>
    <property type="project" value="TreeGrafter"/>
</dbReference>
<protein>
    <submittedName>
        <fullName evidence="16">Uncharacterized protein</fullName>
    </submittedName>
</protein>
<dbReference type="SUPFAM" id="SSF48264">
    <property type="entry name" value="Cytochrome P450"/>
    <property type="match status" value="1"/>
</dbReference>
<dbReference type="AlphaFoldDB" id="H2Y836"/>
<dbReference type="InterPro" id="IPR017972">
    <property type="entry name" value="Cyt_P450_CS"/>
</dbReference>
<dbReference type="FunCoup" id="H2Y836">
    <property type="interactions" value="5"/>
</dbReference>
<organism evidence="16 17">
    <name type="scientific">Ciona savignyi</name>
    <name type="common">Pacific transparent sea squirt</name>
    <dbReference type="NCBI Taxonomy" id="51511"/>
    <lineage>
        <taxon>Eukaryota</taxon>
        <taxon>Metazoa</taxon>
        <taxon>Chordata</taxon>
        <taxon>Tunicata</taxon>
        <taxon>Ascidiacea</taxon>
        <taxon>Phlebobranchia</taxon>
        <taxon>Cionidae</taxon>
        <taxon>Ciona</taxon>
    </lineage>
</organism>
<keyword evidence="6 13" id="KW-0479">Metal-binding</keyword>
<keyword evidence="15" id="KW-0812">Transmembrane</keyword>
<evidence type="ECO:0000313" key="16">
    <source>
        <dbReference type="Ensembl" id="ENSCSAVP00000001484.1"/>
    </source>
</evidence>
<dbReference type="GO" id="GO:0016712">
    <property type="term" value="F:oxidoreductase activity, acting on paired donors, with incorporation or reduction of molecular oxygen, reduced flavin or flavoprotein as one donor, and incorporation of one atom of oxygen"/>
    <property type="evidence" value="ECO:0007669"/>
    <property type="project" value="TreeGrafter"/>
</dbReference>
<feature type="transmembrane region" description="Helical" evidence="15">
    <location>
        <begin position="15"/>
        <end position="33"/>
    </location>
</feature>
<dbReference type="GO" id="GO:0006082">
    <property type="term" value="P:organic acid metabolic process"/>
    <property type="evidence" value="ECO:0007669"/>
    <property type="project" value="TreeGrafter"/>
</dbReference>
<evidence type="ECO:0000313" key="17">
    <source>
        <dbReference type="Proteomes" id="UP000007875"/>
    </source>
</evidence>
<dbReference type="GO" id="GO:0005506">
    <property type="term" value="F:iron ion binding"/>
    <property type="evidence" value="ECO:0007669"/>
    <property type="project" value="InterPro"/>
</dbReference>
<dbReference type="FunFam" id="1.10.630.10:FF:000238">
    <property type="entry name" value="Cytochrome P450 2A6"/>
    <property type="match status" value="1"/>
</dbReference>
<evidence type="ECO:0000256" key="11">
    <source>
        <dbReference type="ARBA" id="ARBA00023033"/>
    </source>
</evidence>
<dbReference type="eggNOG" id="KOG0156">
    <property type="taxonomic scope" value="Eukaryota"/>
</dbReference>
<keyword evidence="17" id="KW-1185">Reference proteome</keyword>
<evidence type="ECO:0000256" key="3">
    <source>
        <dbReference type="ARBA" id="ARBA00004406"/>
    </source>
</evidence>
<comment type="subcellular location">
    <subcellularLocation>
        <location evidence="3">Endoplasmic reticulum membrane</location>
        <topology evidence="3">Peripheral membrane protein</topology>
    </subcellularLocation>
    <subcellularLocation>
        <location evidence="2">Microsome membrane</location>
        <topology evidence="2">Peripheral membrane protein</topology>
    </subcellularLocation>
</comment>
<keyword evidence="12 15" id="KW-0472">Membrane</keyword>
<evidence type="ECO:0000256" key="1">
    <source>
        <dbReference type="ARBA" id="ARBA00001971"/>
    </source>
</evidence>
<dbReference type="InterPro" id="IPR050182">
    <property type="entry name" value="Cytochrome_P450_fam2"/>
</dbReference>
<keyword evidence="15" id="KW-1133">Transmembrane helix</keyword>
<evidence type="ECO:0000256" key="12">
    <source>
        <dbReference type="ARBA" id="ARBA00023136"/>
    </source>
</evidence>
<comment type="cofactor">
    <cofactor evidence="1 13">
        <name>heme</name>
        <dbReference type="ChEBI" id="CHEBI:30413"/>
    </cofactor>
</comment>
<dbReference type="InterPro" id="IPR001128">
    <property type="entry name" value="Cyt_P450"/>
</dbReference>
<accession>H2Y836</accession>
<dbReference type="Proteomes" id="UP000007875">
    <property type="component" value="Unassembled WGS sequence"/>
</dbReference>
<dbReference type="PRINTS" id="PR00463">
    <property type="entry name" value="EP450I"/>
</dbReference>
<keyword evidence="9 14" id="KW-0560">Oxidoreductase</keyword>
<proteinExistence type="inferred from homology"/>
<evidence type="ECO:0000256" key="4">
    <source>
        <dbReference type="ARBA" id="ARBA00010617"/>
    </source>
</evidence>
<dbReference type="Pfam" id="PF00067">
    <property type="entry name" value="p450"/>
    <property type="match status" value="1"/>
</dbReference>
<dbReference type="PANTHER" id="PTHR24300">
    <property type="entry name" value="CYTOCHROME P450 508A4-RELATED"/>
    <property type="match status" value="1"/>
</dbReference>
<dbReference type="PROSITE" id="PS00086">
    <property type="entry name" value="CYTOCHROME_P450"/>
    <property type="match status" value="1"/>
</dbReference>
<reference evidence="16" key="3">
    <citation type="submission" date="2025-09" db="UniProtKB">
        <authorList>
            <consortium name="Ensembl"/>
        </authorList>
    </citation>
    <scope>IDENTIFICATION</scope>
</reference>
<feature type="binding site" description="axial binding residue" evidence="13">
    <location>
        <position position="444"/>
    </location>
    <ligand>
        <name>heme</name>
        <dbReference type="ChEBI" id="CHEBI:30413"/>
    </ligand>
    <ligandPart>
        <name>Fe</name>
        <dbReference type="ChEBI" id="CHEBI:18248"/>
    </ligandPart>
</feature>
<dbReference type="Ensembl" id="ENSCSAVT00000001503.1">
    <property type="protein sequence ID" value="ENSCSAVP00000001484.1"/>
    <property type="gene ID" value="ENSCSAVG00000000842.1"/>
</dbReference>
<keyword evidence="8" id="KW-0492">Microsome</keyword>
<evidence type="ECO:0000256" key="15">
    <source>
        <dbReference type="SAM" id="Phobius"/>
    </source>
</evidence>
<keyword evidence="10 13" id="KW-0408">Iron</keyword>
<dbReference type="InParanoid" id="H2Y836"/>
<evidence type="ECO:0000256" key="14">
    <source>
        <dbReference type="RuleBase" id="RU000461"/>
    </source>
</evidence>
<evidence type="ECO:0000256" key="2">
    <source>
        <dbReference type="ARBA" id="ARBA00004174"/>
    </source>
</evidence>
<reference evidence="17" key="1">
    <citation type="submission" date="2003-08" db="EMBL/GenBank/DDBJ databases">
        <authorList>
            <person name="Birren B."/>
            <person name="Nusbaum C."/>
            <person name="Abebe A."/>
            <person name="Abouelleil A."/>
            <person name="Adekoya E."/>
            <person name="Ait-zahra M."/>
            <person name="Allen N."/>
            <person name="Allen T."/>
            <person name="An P."/>
            <person name="Anderson M."/>
            <person name="Anderson S."/>
            <person name="Arachchi H."/>
            <person name="Armbruster J."/>
            <person name="Bachantsang P."/>
            <person name="Baldwin J."/>
            <person name="Barry A."/>
            <person name="Bayul T."/>
            <person name="Blitshsteyn B."/>
            <person name="Bloom T."/>
            <person name="Blye J."/>
            <person name="Boguslavskiy L."/>
            <person name="Borowsky M."/>
            <person name="Boukhgalter B."/>
            <person name="Brunache A."/>
            <person name="Butler J."/>
            <person name="Calixte N."/>
            <person name="Calvo S."/>
            <person name="Camarata J."/>
            <person name="Campo K."/>
            <person name="Chang J."/>
            <person name="Cheshatsang Y."/>
            <person name="Citroen M."/>
            <person name="Collymore A."/>
            <person name="Considine T."/>
            <person name="Cook A."/>
            <person name="Cooke P."/>
            <person name="Corum B."/>
            <person name="Cuomo C."/>
            <person name="David R."/>
            <person name="Dawoe T."/>
            <person name="Degray S."/>
            <person name="Dodge S."/>
            <person name="Dooley K."/>
            <person name="Dorje P."/>
            <person name="Dorjee K."/>
            <person name="Dorris L."/>
            <person name="Duffey N."/>
            <person name="Dupes A."/>
            <person name="Elkins T."/>
            <person name="Engels R."/>
            <person name="Erickson J."/>
            <person name="Farina A."/>
            <person name="Faro S."/>
            <person name="Ferreira P."/>
            <person name="Fischer H."/>
            <person name="Fitzgerald M."/>
            <person name="Foley K."/>
            <person name="Gage D."/>
            <person name="Galagan J."/>
            <person name="Gearin G."/>
            <person name="Gnerre S."/>
            <person name="Gnirke A."/>
            <person name="Goyette A."/>
            <person name="Graham J."/>
            <person name="Grandbois E."/>
            <person name="Gyaltsen K."/>
            <person name="Hafez N."/>
            <person name="Hagopian D."/>
            <person name="Hagos B."/>
            <person name="Hall J."/>
            <person name="Hatcher B."/>
            <person name="Heller A."/>
            <person name="Higgins H."/>
            <person name="Honan T."/>
            <person name="Horn A."/>
            <person name="Houde N."/>
            <person name="Hughes L."/>
            <person name="Hulme W."/>
            <person name="Husby E."/>
            <person name="Iliev I."/>
            <person name="Jaffe D."/>
            <person name="Jones C."/>
            <person name="Kamal M."/>
            <person name="Kamat A."/>
            <person name="Kamvysselis M."/>
            <person name="Karlsson E."/>
            <person name="Kells C."/>
            <person name="Kieu A."/>
            <person name="Kisner P."/>
            <person name="Kodira C."/>
            <person name="Kulbokas E."/>
            <person name="Labutti K."/>
            <person name="Lama D."/>
            <person name="Landers T."/>
            <person name="Leger J."/>
            <person name="Levine S."/>
            <person name="Lewis D."/>
            <person name="Lewis T."/>
            <person name="Lindblad-toh K."/>
            <person name="Liu X."/>
            <person name="Lokyitsang T."/>
            <person name="Lokyitsang Y."/>
            <person name="Lucien O."/>
            <person name="Lui A."/>
            <person name="Ma L.J."/>
            <person name="Mabbitt R."/>
            <person name="Macdonald J."/>
            <person name="Maclean C."/>
            <person name="Major J."/>
            <person name="Manning J."/>
            <person name="Marabella R."/>
            <person name="Maru K."/>
            <person name="Matthews C."/>
            <person name="Mauceli E."/>
            <person name="Mccarthy M."/>
            <person name="Mcdonough S."/>
            <person name="Mcghee T."/>
            <person name="Meldrim J."/>
            <person name="Meneus L."/>
            <person name="Mesirov J."/>
            <person name="Mihalev A."/>
            <person name="Mihova T."/>
            <person name="Mikkelsen T."/>
            <person name="Mlenga V."/>
            <person name="Moru K."/>
            <person name="Mozes J."/>
            <person name="Mulrain L."/>
            <person name="Munson G."/>
            <person name="Naylor J."/>
            <person name="Newes C."/>
            <person name="Nguyen C."/>
            <person name="Nguyen N."/>
            <person name="Nguyen T."/>
            <person name="Nicol R."/>
            <person name="Nielsen C."/>
            <person name="Nizzari M."/>
            <person name="Norbu C."/>
            <person name="Norbu N."/>
            <person name="O'donnell P."/>
            <person name="Okoawo O."/>
            <person name="O'leary S."/>
            <person name="Omotosho B."/>
            <person name="O'neill K."/>
            <person name="Osman S."/>
            <person name="Parker S."/>
            <person name="Perrin D."/>
            <person name="Phunkhang P."/>
            <person name="Piqani B."/>
            <person name="Purcell S."/>
            <person name="Rachupka T."/>
            <person name="Ramasamy U."/>
            <person name="Rameau R."/>
            <person name="Ray V."/>
            <person name="Raymond C."/>
            <person name="Retta R."/>
            <person name="Richardson S."/>
            <person name="Rise C."/>
            <person name="Rodriguez J."/>
            <person name="Rogers J."/>
            <person name="Rogov P."/>
            <person name="Rutman M."/>
            <person name="Schupbach R."/>
            <person name="Seaman C."/>
            <person name="Settipalli S."/>
            <person name="Sharpe T."/>
            <person name="Sheridan J."/>
            <person name="Sherpa N."/>
            <person name="Shi J."/>
            <person name="Smirnov S."/>
            <person name="Smith C."/>
            <person name="Sougnez C."/>
            <person name="Spencer B."/>
            <person name="Stalker J."/>
            <person name="Stange-thomann N."/>
            <person name="Stavropoulos S."/>
            <person name="Stetson K."/>
            <person name="Stone C."/>
            <person name="Stone S."/>
            <person name="Stubbs M."/>
            <person name="Talamas J."/>
            <person name="Tchuinga P."/>
            <person name="Tenzing P."/>
            <person name="Tesfaye S."/>
            <person name="Theodore J."/>
            <person name="Thoulutsang Y."/>
            <person name="Topham K."/>
            <person name="Towey S."/>
            <person name="Tsamla T."/>
            <person name="Tsomo N."/>
            <person name="Vallee D."/>
            <person name="Vassiliev H."/>
            <person name="Venkataraman V."/>
            <person name="Vinson J."/>
            <person name="Vo A."/>
            <person name="Wade C."/>
            <person name="Wang S."/>
            <person name="Wangchuk T."/>
            <person name="Wangdi T."/>
            <person name="Whittaker C."/>
            <person name="Wilkinson J."/>
            <person name="Wu Y."/>
            <person name="Wyman D."/>
            <person name="Yadav S."/>
            <person name="Yang S."/>
            <person name="Yang X."/>
            <person name="Yeager S."/>
            <person name="Yee E."/>
            <person name="Young G."/>
            <person name="Zainoun J."/>
            <person name="Zembeck L."/>
            <person name="Zimmer A."/>
            <person name="Zody M."/>
            <person name="Lander E."/>
        </authorList>
    </citation>
    <scope>NUCLEOTIDE SEQUENCE [LARGE SCALE GENOMIC DNA]</scope>
</reference>
<keyword evidence="5 13" id="KW-0349">Heme</keyword>
<dbReference type="PRINTS" id="PR00385">
    <property type="entry name" value="P450"/>
</dbReference>
<dbReference type="InterPro" id="IPR002401">
    <property type="entry name" value="Cyt_P450_E_grp-I"/>
</dbReference>
<dbReference type="GO" id="GO:0020037">
    <property type="term" value="F:heme binding"/>
    <property type="evidence" value="ECO:0007669"/>
    <property type="project" value="InterPro"/>
</dbReference>
<dbReference type="GO" id="GO:0008395">
    <property type="term" value="F:steroid hydroxylase activity"/>
    <property type="evidence" value="ECO:0007669"/>
    <property type="project" value="TreeGrafter"/>
</dbReference>
<comment type="similarity">
    <text evidence="4 14">Belongs to the cytochrome P450 family.</text>
</comment>